<feature type="region of interest" description="Disordered" evidence="1">
    <location>
        <begin position="1"/>
        <end position="26"/>
    </location>
</feature>
<feature type="domain" description="DUF397" evidence="2">
    <location>
        <begin position="10"/>
        <end position="65"/>
    </location>
</feature>
<dbReference type="RefSeq" id="WP_376731478.1">
    <property type="nucleotide sequence ID" value="NZ_JAYMRP010000004.1"/>
</dbReference>
<evidence type="ECO:0000259" key="2">
    <source>
        <dbReference type="Pfam" id="PF04149"/>
    </source>
</evidence>
<accession>A0ABV5E6R8</accession>
<dbReference type="EMBL" id="JAYMRP010000004">
    <property type="protein sequence ID" value="MFB8772542.1"/>
    <property type="molecule type" value="Genomic_DNA"/>
</dbReference>
<comment type="caution">
    <text evidence="3">The sequence shown here is derived from an EMBL/GenBank/DDBJ whole genome shotgun (WGS) entry which is preliminary data.</text>
</comment>
<protein>
    <submittedName>
        <fullName evidence="3">DUF397 domain-containing protein</fullName>
    </submittedName>
</protein>
<dbReference type="Pfam" id="PF04149">
    <property type="entry name" value="DUF397"/>
    <property type="match status" value="1"/>
</dbReference>
<dbReference type="InterPro" id="IPR007278">
    <property type="entry name" value="DUF397"/>
</dbReference>
<name>A0ABV5E6R8_9ACTN</name>
<evidence type="ECO:0000256" key="1">
    <source>
        <dbReference type="SAM" id="MobiDB-lite"/>
    </source>
</evidence>
<evidence type="ECO:0000313" key="3">
    <source>
        <dbReference type="EMBL" id="MFB8772542.1"/>
    </source>
</evidence>
<sequence>MRVTPELSTARWRKSSYSGNQQGDACVEVSDDYPGTVPVRDSKNPTGPALLLTGTAWQPFVNSVRDGSLEGVR</sequence>
<evidence type="ECO:0000313" key="4">
    <source>
        <dbReference type="Proteomes" id="UP001585080"/>
    </source>
</evidence>
<keyword evidence="4" id="KW-1185">Reference proteome</keyword>
<proteinExistence type="predicted"/>
<reference evidence="3 4" key="1">
    <citation type="submission" date="2024-01" db="EMBL/GenBank/DDBJ databases">
        <title>Genome mining of biosynthetic gene clusters to explore secondary metabolites of Streptomyces sp.</title>
        <authorList>
            <person name="Baig A."/>
            <person name="Ajitkumar Shintre N."/>
            <person name="Kumar H."/>
            <person name="Anbarasu A."/>
            <person name="Ramaiah S."/>
        </authorList>
    </citation>
    <scope>NUCLEOTIDE SEQUENCE [LARGE SCALE GENOMIC DNA]</scope>
    <source>
        <strain evidence="3 4">A57</strain>
    </source>
</reference>
<dbReference type="Proteomes" id="UP001585080">
    <property type="component" value="Unassembled WGS sequence"/>
</dbReference>
<gene>
    <name evidence="3" type="ORF">VSS16_07305</name>
</gene>
<organism evidence="3 4">
    <name type="scientific">Streptomyces broussonetiae</name>
    <dbReference type="NCBI Taxonomy" id="2686304"/>
    <lineage>
        <taxon>Bacteria</taxon>
        <taxon>Bacillati</taxon>
        <taxon>Actinomycetota</taxon>
        <taxon>Actinomycetes</taxon>
        <taxon>Kitasatosporales</taxon>
        <taxon>Streptomycetaceae</taxon>
        <taxon>Streptomyces</taxon>
    </lineage>
</organism>